<evidence type="ECO:0000256" key="1">
    <source>
        <dbReference type="ARBA" id="ARBA00008828"/>
    </source>
</evidence>
<evidence type="ECO:0000259" key="3">
    <source>
        <dbReference type="Pfam" id="PF05004"/>
    </source>
</evidence>
<protein>
    <recommendedName>
        <fullName evidence="3">Interferon-related developmental regulator N-terminal domain-containing protein</fullName>
    </recommendedName>
</protein>
<gene>
    <name evidence="4" type="ORF">Cantr_05507</name>
</gene>
<comment type="caution">
    <text evidence="4">The sequence shown here is derived from an EMBL/GenBank/DDBJ whole genome shotgun (WGS) entry which is preliminary data.</text>
</comment>
<reference evidence="4 5" key="1">
    <citation type="submission" date="2018-06" db="EMBL/GenBank/DDBJ databases">
        <title>Whole genome sequencing of Candida tropicalis (genome annotated by CSBL at Korea University).</title>
        <authorList>
            <person name="Ahn J."/>
        </authorList>
    </citation>
    <scope>NUCLEOTIDE SEQUENCE [LARGE SCALE GENOMIC DNA]</scope>
    <source>
        <strain evidence="4 5">ATCC 20962</strain>
    </source>
</reference>
<sequence length="566" mass="64801">MSHKSLFKGRRFDRDGTPSNPSSRAQSVSRTPLRSDDSDYESDTEEQDYIKIEELLREKLSNLHQQEVELAKEDRISAGDRRQHEALSLNRARIQESSSINDIIKSLEFSRNDVSLQSRELLLAQLYRIIVSKPLVVYNEEHVATPDFVDEEKVTKLINVFTTGNYRSETEFLYLYRSVISLICSDIEEFGALVSNDLLSHIEKLITEPSNSTVTNENKAHVIIGYVVLTLVLHSGASSFGVEDKIAMLAEIAEGYTASATTLKKEVESGDREHSTFITDKNLDKKLINEANSKVNAEAAVAVAAIHGVGCLLTLLPQGAFLNEIVEDLMFKLVPLLDNDEDRDIAKAAGRTIGVIYEIYDYRQNANEVSEEDFDEDYNANSPYYEQEALLAILARLLNLSSKKVAKKDKKDISSVFRNISNTIHAYTNPQKREQIYKRTPEGLELLDSTSDLIYIKLSKYRSLKINSWFLYFRLKHLRWCFSFGLHNQLVSNESIRDVLKEPENEFHYGTQNEIDESLLDEDNSEFLHDYMDQKHSSNEKSRNERRKKDRMVKLGEQLEELNLNT</sequence>
<dbReference type="PANTHER" id="PTHR12354:SF1">
    <property type="entry name" value="INTERFERON-RELATED DEVELOPMENTAL REGULATOR 1"/>
    <property type="match status" value="1"/>
</dbReference>
<feature type="region of interest" description="Disordered" evidence="2">
    <location>
        <begin position="531"/>
        <end position="550"/>
    </location>
</feature>
<dbReference type="InterPro" id="IPR007701">
    <property type="entry name" value="Interferon-rel_develop_reg_N"/>
</dbReference>
<dbReference type="InterPro" id="IPR039777">
    <property type="entry name" value="IFRD"/>
</dbReference>
<dbReference type="OrthoDB" id="18978at2759"/>
<evidence type="ECO:0000313" key="4">
    <source>
        <dbReference type="EMBL" id="RCK55862.1"/>
    </source>
</evidence>
<feature type="compositionally biased region" description="Polar residues" evidence="2">
    <location>
        <begin position="17"/>
        <end position="32"/>
    </location>
</feature>
<evidence type="ECO:0000256" key="2">
    <source>
        <dbReference type="SAM" id="MobiDB-lite"/>
    </source>
</evidence>
<dbReference type="SUPFAM" id="SSF48371">
    <property type="entry name" value="ARM repeat"/>
    <property type="match status" value="1"/>
</dbReference>
<feature type="region of interest" description="Disordered" evidence="2">
    <location>
        <begin position="1"/>
        <end position="46"/>
    </location>
</feature>
<dbReference type="Proteomes" id="UP000253472">
    <property type="component" value="Unassembled WGS sequence"/>
</dbReference>
<organism evidence="4 5">
    <name type="scientific">Candida viswanathii</name>
    <dbReference type="NCBI Taxonomy" id="5486"/>
    <lineage>
        <taxon>Eukaryota</taxon>
        <taxon>Fungi</taxon>
        <taxon>Dikarya</taxon>
        <taxon>Ascomycota</taxon>
        <taxon>Saccharomycotina</taxon>
        <taxon>Pichiomycetes</taxon>
        <taxon>Debaryomycetaceae</taxon>
        <taxon>Candida/Lodderomyces clade</taxon>
        <taxon>Candida</taxon>
    </lineage>
</organism>
<feature type="compositionally biased region" description="Basic and acidic residues" evidence="2">
    <location>
        <begin position="531"/>
        <end position="543"/>
    </location>
</feature>
<evidence type="ECO:0000313" key="5">
    <source>
        <dbReference type="Proteomes" id="UP000253472"/>
    </source>
</evidence>
<name>A0A367XSU3_9ASCO</name>
<keyword evidence="5" id="KW-1185">Reference proteome</keyword>
<feature type="domain" description="Interferon-related developmental regulator N-terminal" evidence="3">
    <location>
        <begin position="94"/>
        <end position="424"/>
    </location>
</feature>
<dbReference type="AlphaFoldDB" id="A0A367XSU3"/>
<dbReference type="Pfam" id="PF05004">
    <property type="entry name" value="IFRD"/>
    <property type="match status" value="1"/>
</dbReference>
<dbReference type="EMBL" id="QLNQ01000029">
    <property type="protein sequence ID" value="RCK55862.1"/>
    <property type="molecule type" value="Genomic_DNA"/>
</dbReference>
<comment type="similarity">
    <text evidence="1">Belongs to the IFRD family.</text>
</comment>
<dbReference type="STRING" id="5486.A0A367XSU3"/>
<dbReference type="InterPro" id="IPR016024">
    <property type="entry name" value="ARM-type_fold"/>
</dbReference>
<proteinExistence type="inferred from homology"/>
<dbReference type="PANTHER" id="PTHR12354">
    <property type="entry name" value="INTERFERON-RELATED DEVELOPMENTAL REGULATOR"/>
    <property type="match status" value="1"/>
</dbReference>
<accession>A0A367XSU3</accession>